<proteinExistence type="predicted"/>
<dbReference type="EMBL" id="JAVQLW010000001">
    <property type="protein sequence ID" value="MDS9467858.1"/>
    <property type="molecule type" value="Genomic_DNA"/>
</dbReference>
<dbReference type="Proteomes" id="UP001269144">
    <property type="component" value="Unassembled WGS sequence"/>
</dbReference>
<evidence type="ECO:0000313" key="2">
    <source>
        <dbReference type="Proteomes" id="UP001269144"/>
    </source>
</evidence>
<gene>
    <name evidence="1" type="ORF">RGQ15_09785</name>
</gene>
<organism evidence="1 2">
    <name type="scientific">Paracoccus aurantius</name>
    <dbReference type="NCBI Taxonomy" id="3073814"/>
    <lineage>
        <taxon>Bacteria</taxon>
        <taxon>Pseudomonadati</taxon>
        <taxon>Pseudomonadota</taxon>
        <taxon>Alphaproteobacteria</taxon>
        <taxon>Rhodobacterales</taxon>
        <taxon>Paracoccaceae</taxon>
        <taxon>Paracoccus</taxon>
    </lineage>
</organism>
<dbReference type="RefSeq" id="WP_311160031.1">
    <property type="nucleotide sequence ID" value="NZ_JAVQLW010000001.1"/>
</dbReference>
<keyword evidence="2" id="KW-1185">Reference proteome</keyword>
<comment type="caution">
    <text evidence="1">The sequence shown here is derived from an EMBL/GenBank/DDBJ whole genome shotgun (WGS) entry which is preliminary data.</text>
</comment>
<name>A0ABU2HS48_9RHOB</name>
<protein>
    <submittedName>
        <fullName evidence="1">Uncharacterized protein</fullName>
    </submittedName>
</protein>
<evidence type="ECO:0000313" key="1">
    <source>
        <dbReference type="EMBL" id="MDS9467858.1"/>
    </source>
</evidence>
<reference evidence="2" key="1">
    <citation type="submission" date="2023-07" db="EMBL/GenBank/DDBJ databases">
        <title>Paracoccus sp. MBLB3053 whole genome sequence.</title>
        <authorList>
            <person name="Hwang C.Y."/>
            <person name="Cho E.-S."/>
            <person name="Seo M.-J."/>
        </authorList>
    </citation>
    <scope>NUCLEOTIDE SEQUENCE [LARGE SCALE GENOMIC DNA]</scope>
    <source>
        <strain evidence="2">MBLB3053</strain>
    </source>
</reference>
<accession>A0ABU2HS48</accession>
<sequence>MFTELLITACLQGSMPAGDCKDFSLLYDARDVSLSTCSKAGMFEVARWSGTHPNWTVKRWRCGNPEKDIPV</sequence>